<feature type="binding site" evidence="10">
    <location>
        <position position="143"/>
    </location>
    <ligand>
        <name>Fe cation</name>
        <dbReference type="ChEBI" id="CHEBI:24875"/>
        <note>catalytic</note>
    </ligand>
</feature>
<dbReference type="GeneID" id="111114630"/>
<dbReference type="PANTHER" id="PTHR12918">
    <property type="entry name" value="CYSTEINE DIOXYGENASE"/>
    <property type="match status" value="1"/>
</dbReference>
<protein>
    <recommendedName>
        <fullName evidence="3 11">Cysteine dioxygenase</fullName>
        <ecNumber evidence="3 11">1.13.11.20</ecNumber>
    </recommendedName>
</protein>
<dbReference type="Gene3D" id="2.60.120.10">
    <property type="entry name" value="Jelly Rolls"/>
    <property type="match status" value="1"/>
</dbReference>
<comment type="cofactor">
    <cofactor evidence="11">
        <name>Fe cation</name>
        <dbReference type="ChEBI" id="CHEBI:24875"/>
    </cofactor>
    <text evidence="11">Binds 1 Fe cation per subunit.</text>
</comment>
<dbReference type="EC" id="1.13.11.20" evidence="3 11"/>
<evidence type="ECO:0000256" key="9">
    <source>
        <dbReference type="PIRSR" id="PIRSR610300-50"/>
    </source>
</evidence>
<keyword evidence="12" id="KW-1185">Reference proteome</keyword>
<evidence type="ECO:0000256" key="11">
    <source>
        <dbReference type="RuleBase" id="RU366010"/>
    </source>
</evidence>
<dbReference type="InterPro" id="IPR011051">
    <property type="entry name" value="RmlC_Cupin_sf"/>
</dbReference>
<evidence type="ECO:0000256" key="6">
    <source>
        <dbReference type="ARBA" id="ARBA00022964"/>
    </source>
</evidence>
<evidence type="ECO:0000256" key="7">
    <source>
        <dbReference type="ARBA" id="ARBA00023002"/>
    </source>
</evidence>
<dbReference type="KEGG" id="cvn:111114630"/>
<accession>A0A8B8BZA9</accession>
<dbReference type="GO" id="GO:0008198">
    <property type="term" value="F:ferrous iron binding"/>
    <property type="evidence" value="ECO:0007669"/>
    <property type="project" value="TreeGrafter"/>
</dbReference>
<dbReference type="Proteomes" id="UP000694844">
    <property type="component" value="Chromosome 9"/>
</dbReference>
<evidence type="ECO:0000313" key="13">
    <source>
        <dbReference type="RefSeq" id="XP_022308727.1"/>
    </source>
</evidence>
<evidence type="ECO:0000256" key="10">
    <source>
        <dbReference type="PIRSR" id="PIRSR610300-51"/>
    </source>
</evidence>
<keyword evidence="7 11" id="KW-0560">Oxidoreductase</keyword>
<evidence type="ECO:0000256" key="8">
    <source>
        <dbReference type="ARBA" id="ARBA00023004"/>
    </source>
</evidence>
<dbReference type="AlphaFoldDB" id="A0A8B8BZA9"/>
<feature type="binding site" evidence="10">
    <location>
        <position position="83"/>
    </location>
    <ligand>
        <name>Fe cation</name>
        <dbReference type="ChEBI" id="CHEBI:24875"/>
        <note>catalytic</note>
    </ligand>
</feature>
<keyword evidence="4 10" id="KW-0479">Metal-binding</keyword>
<dbReference type="OrthoDB" id="6087653at2759"/>
<feature type="cross-link" description="3'-(S-cysteinyl)-tyrosine (Cys-Tyr)" evidence="9">
    <location>
        <begin position="90"/>
        <end position="160"/>
    </location>
</feature>
<dbReference type="Pfam" id="PF05995">
    <property type="entry name" value="CDO_I"/>
    <property type="match status" value="1"/>
</dbReference>
<sequence length="197" mass="22853">MSERYDLTQLQEDLRRELGNGLTDEAVESVKRLMSKYKSNPKDWQDKEKWSDVKYTRILLDRGNGHYNLMILCWNTGQESPIHNHPDSHCFMKTLQGTVHEEVYKKPNTSSCCQNCDCEMIKIADRDYKVDDVALITDNDGVHRVGNRSHVEKAVTLHLYSPPFSSCHKYDDKSSKETEVPMGFDQDFTERCCPHTC</sequence>
<evidence type="ECO:0000256" key="2">
    <source>
        <dbReference type="ARBA" id="ARBA00006622"/>
    </source>
</evidence>
<evidence type="ECO:0000256" key="1">
    <source>
        <dbReference type="ARBA" id="ARBA00004759"/>
    </source>
</evidence>
<dbReference type="CDD" id="cd10548">
    <property type="entry name" value="cupin_CDO"/>
    <property type="match status" value="1"/>
</dbReference>
<comment type="pathway">
    <text evidence="1 11">Organosulfur biosynthesis; taurine biosynthesis; hypotaurine from L-cysteine: step 1/2.</text>
</comment>
<dbReference type="PANTHER" id="PTHR12918:SF1">
    <property type="entry name" value="CYSTEINE DIOXYGENASE TYPE 1"/>
    <property type="match status" value="1"/>
</dbReference>
<dbReference type="SUPFAM" id="SSF51182">
    <property type="entry name" value="RmlC-like cupins"/>
    <property type="match status" value="1"/>
</dbReference>
<dbReference type="InterPro" id="IPR014710">
    <property type="entry name" value="RmlC-like_jellyroll"/>
</dbReference>
<dbReference type="GO" id="GO:0017172">
    <property type="term" value="F:cysteine dioxygenase activity"/>
    <property type="evidence" value="ECO:0007669"/>
    <property type="project" value="UniProtKB-UniRule"/>
</dbReference>
<dbReference type="InterPro" id="IPR010300">
    <property type="entry name" value="CDO_1"/>
</dbReference>
<organism evidence="12 13">
    <name type="scientific">Crassostrea virginica</name>
    <name type="common">Eastern oyster</name>
    <dbReference type="NCBI Taxonomy" id="6565"/>
    <lineage>
        <taxon>Eukaryota</taxon>
        <taxon>Metazoa</taxon>
        <taxon>Spiralia</taxon>
        <taxon>Lophotrochozoa</taxon>
        <taxon>Mollusca</taxon>
        <taxon>Bivalvia</taxon>
        <taxon>Autobranchia</taxon>
        <taxon>Pteriomorphia</taxon>
        <taxon>Ostreida</taxon>
        <taxon>Ostreoidea</taxon>
        <taxon>Ostreidae</taxon>
        <taxon>Crassostrea</taxon>
    </lineage>
</organism>
<keyword evidence="8 10" id="KW-0408">Iron</keyword>
<dbReference type="GO" id="GO:0042412">
    <property type="term" value="P:taurine biosynthetic process"/>
    <property type="evidence" value="ECO:0007669"/>
    <property type="project" value="UniProtKB-UniRule"/>
</dbReference>
<keyword evidence="6 11" id="KW-0223">Dioxygenase</keyword>
<evidence type="ECO:0000256" key="3">
    <source>
        <dbReference type="ARBA" id="ARBA00013133"/>
    </source>
</evidence>
<gene>
    <name evidence="13" type="primary">LOC111114630</name>
</gene>
<proteinExistence type="inferred from homology"/>
<dbReference type="UniPathway" id="UPA00012">
    <property type="reaction ID" value="UER00537"/>
</dbReference>
<comment type="similarity">
    <text evidence="2 11">Belongs to the cysteine dioxygenase family.</text>
</comment>
<keyword evidence="5 9" id="KW-0883">Thioether bond</keyword>
<name>A0A8B8BZA9_CRAVI</name>
<feature type="binding site" evidence="10">
    <location>
        <position position="85"/>
    </location>
    <ligand>
        <name>Fe cation</name>
        <dbReference type="ChEBI" id="CHEBI:24875"/>
        <note>catalytic</note>
    </ligand>
</feature>
<evidence type="ECO:0000313" key="12">
    <source>
        <dbReference type="Proteomes" id="UP000694844"/>
    </source>
</evidence>
<evidence type="ECO:0000256" key="4">
    <source>
        <dbReference type="ARBA" id="ARBA00022723"/>
    </source>
</evidence>
<evidence type="ECO:0000256" key="5">
    <source>
        <dbReference type="ARBA" id="ARBA00022784"/>
    </source>
</evidence>
<dbReference type="RefSeq" id="XP_022308727.1">
    <property type="nucleotide sequence ID" value="XM_022453019.1"/>
</dbReference>
<reference evidence="13" key="1">
    <citation type="submission" date="2025-08" db="UniProtKB">
        <authorList>
            <consortium name="RefSeq"/>
        </authorList>
    </citation>
    <scope>IDENTIFICATION</scope>
    <source>
        <tissue evidence="13">Whole sample</tissue>
    </source>
</reference>
<comment type="catalytic activity">
    <reaction evidence="11">
        <text>L-cysteine + O2 = 3-sulfino-L-alanine + H(+)</text>
        <dbReference type="Rhea" id="RHEA:20441"/>
        <dbReference type="ChEBI" id="CHEBI:15378"/>
        <dbReference type="ChEBI" id="CHEBI:15379"/>
        <dbReference type="ChEBI" id="CHEBI:35235"/>
        <dbReference type="ChEBI" id="CHEBI:61085"/>
        <dbReference type="EC" id="1.13.11.20"/>
    </reaction>
</comment>
<dbReference type="GO" id="GO:0019448">
    <property type="term" value="P:L-cysteine catabolic process"/>
    <property type="evidence" value="ECO:0007669"/>
    <property type="project" value="TreeGrafter"/>
</dbReference>